<dbReference type="Pfam" id="PF22725">
    <property type="entry name" value="GFO_IDH_MocA_C3"/>
    <property type="match status" value="1"/>
</dbReference>
<dbReference type="PANTHER" id="PTHR43377:SF1">
    <property type="entry name" value="BILIVERDIN REDUCTASE A"/>
    <property type="match status" value="1"/>
</dbReference>
<dbReference type="GO" id="GO:0000166">
    <property type="term" value="F:nucleotide binding"/>
    <property type="evidence" value="ECO:0007669"/>
    <property type="project" value="InterPro"/>
</dbReference>
<feature type="domain" description="Gfo/Idh/MocA-like oxidoreductase N-terminal" evidence="2">
    <location>
        <begin position="56"/>
        <end position="173"/>
    </location>
</feature>
<proteinExistence type="predicted"/>
<dbReference type="AlphaFoldDB" id="A0A418KXM5"/>
<organism evidence="4 5">
    <name type="scientific">Jiangella rhizosphaerae</name>
    <dbReference type="NCBI Taxonomy" id="2293569"/>
    <lineage>
        <taxon>Bacteria</taxon>
        <taxon>Bacillati</taxon>
        <taxon>Actinomycetota</taxon>
        <taxon>Actinomycetes</taxon>
        <taxon>Jiangellales</taxon>
        <taxon>Jiangellaceae</taxon>
        <taxon>Jiangella</taxon>
    </lineage>
</organism>
<dbReference type="InterPro" id="IPR055170">
    <property type="entry name" value="GFO_IDH_MocA-like_dom"/>
</dbReference>
<name>A0A418KXM5_9ACTN</name>
<feature type="region of interest" description="Disordered" evidence="1">
    <location>
        <begin position="1"/>
        <end position="27"/>
    </location>
</feature>
<accession>A0A418KXM5</accession>
<dbReference type="Gene3D" id="3.30.360.10">
    <property type="entry name" value="Dihydrodipicolinate Reductase, domain 2"/>
    <property type="match status" value="1"/>
</dbReference>
<dbReference type="EMBL" id="QUAL01000003">
    <property type="protein sequence ID" value="RIQ37808.1"/>
    <property type="molecule type" value="Genomic_DNA"/>
</dbReference>
<protein>
    <submittedName>
        <fullName evidence="4">Gfo/Idh/MocA family oxidoreductase</fullName>
    </submittedName>
</protein>
<comment type="caution">
    <text evidence="4">The sequence shown here is derived from an EMBL/GenBank/DDBJ whole genome shotgun (WGS) entry which is preliminary data.</text>
</comment>
<sequence>MGPAPARRGAARRPGRGHGGCRPTAHGAPAVIRSRRGCRPRGDRLRHGNVVSPAPVRVGVVGAGWWATSHHLPALAGHPGARLTGVVDRDPDRAAEAAAAFGTTSYPDLAVLLADVDAVVVATPHDTHHSVVMACLARGLHVLVEKPLALSFADAAAMARAADDAGVHLVVGYTHQFEDVAAFVRDAVRHRIGPLLQVTVEYSSRAARLYSGGTYGAEHGGGQARTQLTHALGMLCWVTGEEITTVAAFTEGHGHGVDVDDAAILRLSGGATATACSSGRTPDGVPVRQHIRYLGADGAIDHDLFRGEAVLFRADGTRVAREHSQHEPPYRAGEPARRFVDLIAGQGENPAPPGPAVAAVAAVEAILESARRGAYVRPSQMRCDHTR</sequence>
<evidence type="ECO:0000259" key="2">
    <source>
        <dbReference type="Pfam" id="PF01408"/>
    </source>
</evidence>
<reference evidence="4 5" key="1">
    <citation type="submission" date="2018-09" db="EMBL/GenBank/DDBJ databases">
        <title>Isolation, diversity and antifungal activity of actinobacteria from wheat.</title>
        <authorList>
            <person name="Han C."/>
        </authorList>
    </citation>
    <scope>NUCLEOTIDE SEQUENCE [LARGE SCALE GENOMIC DNA]</scope>
    <source>
        <strain evidence="4 5">NEAU-YY265</strain>
    </source>
</reference>
<dbReference type="InterPro" id="IPR036291">
    <property type="entry name" value="NAD(P)-bd_dom_sf"/>
</dbReference>
<evidence type="ECO:0000259" key="3">
    <source>
        <dbReference type="Pfam" id="PF22725"/>
    </source>
</evidence>
<evidence type="ECO:0000313" key="5">
    <source>
        <dbReference type="Proteomes" id="UP000284057"/>
    </source>
</evidence>
<gene>
    <name evidence="4" type="ORF">DY240_00250</name>
</gene>
<dbReference type="InterPro" id="IPR051450">
    <property type="entry name" value="Gfo/Idh/MocA_Oxidoreductases"/>
</dbReference>
<dbReference type="InterPro" id="IPR000683">
    <property type="entry name" value="Gfo/Idh/MocA-like_OxRdtase_N"/>
</dbReference>
<dbReference type="SUPFAM" id="SSF55347">
    <property type="entry name" value="Glyceraldehyde-3-phosphate dehydrogenase-like, C-terminal domain"/>
    <property type="match status" value="1"/>
</dbReference>
<dbReference type="PANTHER" id="PTHR43377">
    <property type="entry name" value="BILIVERDIN REDUCTASE A"/>
    <property type="match status" value="1"/>
</dbReference>
<dbReference type="Pfam" id="PF01408">
    <property type="entry name" value="GFO_IDH_MocA"/>
    <property type="match status" value="1"/>
</dbReference>
<keyword evidence="5" id="KW-1185">Reference proteome</keyword>
<evidence type="ECO:0000256" key="1">
    <source>
        <dbReference type="SAM" id="MobiDB-lite"/>
    </source>
</evidence>
<evidence type="ECO:0000313" key="4">
    <source>
        <dbReference type="EMBL" id="RIQ37808.1"/>
    </source>
</evidence>
<dbReference type="SUPFAM" id="SSF51735">
    <property type="entry name" value="NAD(P)-binding Rossmann-fold domains"/>
    <property type="match status" value="1"/>
</dbReference>
<dbReference type="Proteomes" id="UP000284057">
    <property type="component" value="Unassembled WGS sequence"/>
</dbReference>
<feature type="domain" description="GFO/IDH/MocA-like oxidoreductase" evidence="3">
    <location>
        <begin position="190"/>
        <end position="300"/>
    </location>
</feature>
<dbReference type="Gene3D" id="3.40.50.720">
    <property type="entry name" value="NAD(P)-binding Rossmann-like Domain"/>
    <property type="match status" value="1"/>
</dbReference>